<sequence length="199" mass="22107">MLRLVLTLALLATLAAPANAPESGPDSGSDLLGTPAPDWAFTRAVRDGKGSLADYRGKVVLLRWWTTGCHFCETTLPVIETLRREHARDGLVTIGVFHPKPEPHGMSDRAIVAAAEARGYHGPLVFDRDWKTLGRYWLDGHDERSWTSVSFLIDRAGTIRWVQGGGEYHPSADPEHRRCDTKYRELEQVLAEVLAEPTP</sequence>
<feature type="chain" id="PRO_5033060655" evidence="1">
    <location>
        <begin position="21"/>
        <end position="199"/>
    </location>
</feature>
<dbReference type="InterPro" id="IPR050553">
    <property type="entry name" value="Thioredoxin_ResA/DsbE_sf"/>
</dbReference>
<dbReference type="AlphaFoldDB" id="A0A849T057"/>
<dbReference type="PANTHER" id="PTHR42852:SF13">
    <property type="entry name" value="PROTEIN DIPZ"/>
    <property type="match status" value="1"/>
</dbReference>
<dbReference type="CDD" id="cd02966">
    <property type="entry name" value="TlpA_like_family"/>
    <property type="match status" value="1"/>
</dbReference>
<evidence type="ECO:0000313" key="4">
    <source>
        <dbReference type="Proteomes" id="UP000580839"/>
    </source>
</evidence>
<dbReference type="InterPro" id="IPR000866">
    <property type="entry name" value="AhpC/TSA"/>
</dbReference>
<gene>
    <name evidence="3" type="ORF">HOP12_11190</name>
</gene>
<feature type="domain" description="Thioredoxin" evidence="2">
    <location>
        <begin position="30"/>
        <end position="195"/>
    </location>
</feature>
<evidence type="ECO:0000259" key="2">
    <source>
        <dbReference type="PROSITE" id="PS51352"/>
    </source>
</evidence>
<dbReference type="Gene3D" id="3.40.30.10">
    <property type="entry name" value="Glutaredoxin"/>
    <property type="match status" value="1"/>
</dbReference>
<dbReference type="InterPro" id="IPR013766">
    <property type="entry name" value="Thioredoxin_domain"/>
</dbReference>
<dbReference type="EMBL" id="JABFRW010000143">
    <property type="protein sequence ID" value="NOT34719.1"/>
    <property type="molecule type" value="Genomic_DNA"/>
</dbReference>
<dbReference type="PROSITE" id="PS51352">
    <property type="entry name" value="THIOREDOXIN_2"/>
    <property type="match status" value="1"/>
</dbReference>
<dbReference type="Pfam" id="PF00578">
    <property type="entry name" value="AhpC-TSA"/>
    <property type="match status" value="1"/>
</dbReference>
<dbReference type="Proteomes" id="UP000580839">
    <property type="component" value="Unassembled WGS sequence"/>
</dbReference>
<organism evidence="3 4">
    <name type="scientific">Eiseniibacteriota bacterium</name>
    <dbReference type="NCBI Taxonomy" id="2212470"/>
    <lineage>
        <taxon>Bacteria</taxon>
        <taxon>Candidatus Eiseniibacteriota</taxon>
    </lineage>
</organism>
<feature type="signal peptide" evidence="1">
    <location>
        <begin position="1"/>
        <end position="20"/>
    </location>
</feature>
<dbReference type="GO" id="GO:0016491">
    <property type="term" value="F:oxidoreductase activity"/>
    <property type="evidence" value="ECO:0007669"/>
    <property type="project" value="InterPro"/>
</dbReference>
<dbReference type="SUPFAM" id="SSF52833">
    <property type="entry name" value="Thioredoxin-like"/>
    <property type="match status" value="1"/>
</dbReference>
<dbReference type="GO" id="GO:0016209">
    <property type="term" value="F:antioxidant activity"/>
    <property type="evidence" value="ECO:0007669"/>
    <property type="project" value="InterPro"/>
</dbReference>
<protein>
    <submittedName>
        <fullName evidence="3">TlpA family protein disulfide reductase</fullName>
    </submittedName>
</protein>
<dbReference type="PANTHER" id="PTHR42852">
    <property type="entry name" value="THIOL:DISULFIDE INTERCHANGE PROTEIN DSBE"/>
    <property type="match status" value="1"/>
</dbReference>
<comment type="caution">
    <text evidence="3">The sequence shown here is derived from an EMBL/GenBank/DDBJ whole genome shotgun (WGS) entry which is preliminary data.</text>
</comment>
<dbReference type="InterPro" id="IPR036249">
    <property type="entry name" value="Thioredoxin-like_sf"/>
</dbReference>
<reference evidence="3 4" key="1">
    <citation type="submission" date="2020-04" db="EMBL/GenBank/DDBJ databases">
        <title>Metagenomic profiling of ammonia- and methane-oxidizing microorganisms in a Dutch drinking water treatment plant.</title>
        <authorList>
            <person name="Poghosyan L."/>
            <person name="Leucker S."/>
        </authorList>
    </citation>
    <scope>NUCLEOTIDE SEQUENCE [LARGE SCALE GENOMIC DNA]</scope>
    <source>
        <strain evidence="3">S-RSF-IL-03</strain>
    </source>
</reference>
<accession>A0A849T057</accession>
<evidence type="ECO:0000256" key="1">
    <source>
        <dbReference type="SAM" id="SignalP"/>
    </source>
</evidence>
<evidence type="ECO:0000313" key="3">
    <source>
        <dbReference type="EMBL" id="NOT34719.1"/>
    </source>
</evidence>
<keyword evidence="1" id="KW-0732">Signal</keyword>
<name>A0A849T057_UNCEI</name>
<proteinExistence type="predicted"/>